<feature type="region of interest" description="Disordered" evidence="1">
    <location>
        <begin position="595"/>
        <end position="627"/>
    </location>
</feature>
<feature type="compositionally biased region" description="Low complexity" evidence="1">
    <location>
        <begin position="404"/>
        <end position="416"/>
    </location>
</feature>
<organism evidence="2 3">
    <name type="scientific">Hebeloma cylindrosporum</name>
    <dbReference type="NCBI Taxonomy" id="76867"/>
    <lineage>
        <taxon>Eukaryota</taxon>
        <taxon>Fungi</taxon>
        <taxon>Dikarya</taxon>
        <taxon>Basidiomycota</taxon>
        <taxon>Agaricomycotina</taxon>
        <taxon>Agaricomycetes</taxon>
        <taxon>Agaricomycetidae</taxon>
        <taxon>Agaricales</taxon>
        <taxon>Agaricineae</taxon>
        <taxon>Hymenogastraceae</taxon>
        <taxon>Hebeloma</taxon>
    </lineage>
</organism>
<dbReference type="OrthoDB" id="3035480at2759"/>
<evidence type="ECO:0000313" key="3">
    <source>
        <dbReference type="Proteomes" id="UP000053424"/>
    </source>
</evidence>
<name>A0A0C2XYL7_HEBCY</name>
<feature type="region of interest" description="Disordered" evidence="1">
    <location>
        <begin position="171"/>
        <end position="292"/>
    </location>
</feature>
<sequence length="837" mass="90021">MPIHGPRLRFVSKNIHFLDCNCDCDKRRLELQKVLDIVHLPGLVCESRTFNSTGGTPSAVVKYSEYRAIGHPKSLHNGEFGSVGDIFIDITPLNHKLYAKMSLHQWTVWPGPLIVLNSLRHPLFPRQTLSFWLEGKTGMSIGWAPKYSKLKDYSTPVHDIIAACLASPKPSKNTLKRKRLPESDRNDGPQTKKVRRPPESVSGGHSSTTMSSSNDGILPTTMLNPPDSTTGETIPYVPQPSSHQDFSLDGTPNLPAPSPVSDITMSHLKSPVSNAPTIPPQPPPGTNGVQLPQVPVPVDANVDAPLGADLTSSNGVDASLDMANQATDTPPPPIQNEIENINVHTPPSPELPQVSVHEDANVNTPVHADHTSSNDFGVMLDIANEPIDPLPPTWNGMEDINGQSSPSPELSVSLEPRFIPSNPSTITSQPPNEPFSRSDAADSDPILDTVRDHPTAARPNNPSDFVLSTPNLSEPPVGRESPIECIGGESSVSESQSDNASRPTSRARNSPELGLVSAAPNPSLVNDTPSLPMAIPAPSSGGSDDPDQPAVTPQRELVSSEVIDQPGSSDAEGIIRQPELTPNIDAVGRAGMDEVNLEGDDPPVPMSMSKASGDSLSENNADDEEEGNSSFLVLCGGSLTMYPLKQKVEELEGYIEDIPFQGLLPDEVCEPPTLFGDSPATSPLEQKVVELVVEDPPIQGLLPDEVCERPRRDSISGPSISPATVGNDADMGKNLREVVRSSQASAGDGPKACPLRIDSERRCIEVIYHRSETQTDLMCRLCLGSSLEHVTIFSGDTPWHVLAGHCREDHPEYYALLVDLDVDQLQAIRTCMDGFVS</sequence>
<dbReference type="Proteomes" id="UP000053424">
    <property type="component" value="Unassembled WGS sequence"/>
</dbReference>
<gene>
    <name evidence="2" type="ORF">M413DRAFT_444385</name>
</gene>
<keyword evidence="3" id="KW-1185">Reference proteome</keyword>
<feature type="compositionally biased region" description="Polar residues" evidence="1">
    <location>
        <begin position="490"/>
        <end position="508"/>
    </location>
</feature>
<feature type="region of interest" description="Disordered" evidence="1">
    <location>
        <begin position="709"/>
        <end position="729"/>
    </location>
</feature>
<dbReference type="EMBL" id="KN831777">
    <property type="protein sequence ID" value="KIM42713.1"/>
    <property type="molecule type" value="Genomic_DNA"/>
</dbReference>
<proteinExistence type="predicted"/>
<reference evidence="3" key="2">
    <citation type="submission" date="2015-01" db="EMBL/GenBank/DDBJ databases">
        <title>Evolutionary Origins and Diversification of the Mycorrhizal Mutualists.</title>
        <authorList>
            <consortium name="DOE Joint Genome Institute"/>
            <consortium name="Mycorrhizal Genomics Consortium"/>
            <person name="Kohler A."/>
            <person name="Kuo A."/>
            <person name="Nagy L.G."/>
            <person name="Floudas D."/>
            <person name="Copeland A."/>
            <person name="Barry K.W."/>
            <person name="Cichocki N."/>
            <person name="Veneault-Fourrey C."/>
            <person name="LaButti K."/>
            <person name="Lindquist E.A."/>
            <person name="Lipzen A."/>
            <person name="Lundell T."/>
            <person name="Morin E."/>
            <person name="Murat C."/>
            <person name="Riley R."/>
            <person name="Ohm R."/>
            <person name="Sun H."/>
            <person name="Tunlid A."/>
            <person name="Henrissat B."/>
            <person name="Grigoriev I.V."/>
            <person name="Hibbett D.S."/>
            <person name="Martin F."/>
        </authorList>
    </citation>
    <scope>NUCLEOTIDE SEQUENCE [LARGE SCALE GENOMIC DNA]</scope>
    <source>
        <strain evidence="3">h7</strain>
    </source>
</reference>
<feature type="compositionally biased region" description="Polar residues" evidence="1">
    <location>
        <begin position="609"/>
        <end position="619"/>
    </location>
</feature>
<feature type="compositionally biased region" description="Polar residues" evidence="1">
    <location>
        <begin position="221"/>
        <end position="232"/>
    </location>
</feature>
<feature type="region of interest" description="Disordered" evidence="1">
    <location>
        <begin position="391"/>
        <end position="574"/>
    </location>
</feature>
<evidence type="ECO:0000313" key="2">
    <source>
        <dbReference type="EMBL" id="KIM42713.1"/>
    </source>
</evidence>
<reference evidence="2 3" key="1">
    <citation type="submission" date="2014-04" db="EMBL/GenBank/DDBJ databases">
        <authorList>
            <consortium name="DOE Joint Genome Institute"/>
            <person name="Kuo A."/>
            <person name="Gay G."/>
            <person name="Dore J."/>
            <person name="Kohler A."/>
            <person name="Nagy L.G."/>
            <person name="Floudas D."/>
            <person name="Copeland A."/>
            <person name="Barry K.W."/>
            <person name="Cichocki N."/>
            <person name="Veneault-Fourrey C."/>
            <person name="LaButti K."/>
            <person name="Lindquist E.A."/>
            <person name="Lipzen A."/>
            <person name="Lundell T."/>
            <person name="Morin E."/>
            <person name="Murat C."/>
            <person name="Sun H."/>
            <person name="Tunlid A."/>
            <person name="Henrissat B."/>
            <person name="Grigoriev I.V."/>
            <person name="Hibbett D.S."/>
            <person name="Martin F."/>
            <person name="Nordberg H.P."/>
            <person name="Cantor M.N."/>
            <person name="Hua S.X."/>
        </authorList>
    </citation>
    <scope>NUCLEOTIDE SEQUENCE [LARGE SCALE GENOMIC DNA]</scope>
    <source>
        <strain evidence="3">h7</strain>
    </source>
</reference>
<feature type="compositionally biased region" description="Polar residues" evidence="1">
    <location>
        <begin position="458"/>
        <end position="472"/>
    </location>
</feature>
<evidence type="ECO:0000256" key="1">
    <source>
        <dbReference type="SAM" id="MobiDB-lite"/>
    </source>
</evidence>
<protein>
    <submittedName>
        <fullName evidence="2">Uncharacterized protein</fullName>
    </submittedName>
</protein>
<feature type="compositionally biased region" description="Polar residues" evidence="1">
    <location>
        <begin position="421"/>
        <end position="430"/>
    </location>
</feature>
<dbReference type="AlphaFoldDB" id="A0A0C2XYL7"/>
<dbReference type="HOGENOM" id="CLU_017512_0_0_1"/>
<accession>A0A0C2XYL7</accession>
<feature type="compositionally biased region" description="Low complexity" evidence="1">
    <location>
        <begin position="200"/>
        <end position="213"/>
    </location>
</feature>